<evidence type="ECO:0000256" key="2">
    <source>
        <dbReference type="ARBA" id="ARBA00022448"/>
    </source>
</evidence>
<dbReference type="InterPro" id="IPR011992">
    <property type="entry name" value="EF-hand-dom_pair"/>
</dbReference>
<feature type="domain" description="EF-hand" evidence="13">
    <location>
        <begin position="1252"/>
        <end position="1287"/>
    </location>
</feature>
<keyword evidence="5 11" id="KW-1133">Transmembrane helix</keyword>
<dbReference type="GO" id="GO:0005509">
    <property type="term" value="F:calcium ion binding"/>
    <property type="evidence" value="ECO:0007669"/>
    <property type="project" value="InterPro"/>
</dbReference>
<keyword evidence="9" id="KW-0407">Ion channel</keyword>
<dbReference type="Pfam" id="PF00027">
    <property type="entry name" value="cNMP_binding"/>
    <property type="match status" value="1"/>
</dbReference>
<keyword evidence="15" id="KW-1185">Reference proteome</keyword>
<dbReference type="Gene3D" id="1.10.287.70">
    <property type="match status" value="1"/>
</dbReference>
<evidence type="ECO:0000256" key="1">
    <source>
        <dbReference type="ARBA" id="ARBA00004141"/>
    </source>
</evidence>
<comment type="subcellular location">
    <subcellularLocation>
        <location evidence="1">Membrane</location>
        <topology evidence="1">Multi-pass membrane protein</topology>
    </subcellularLocation>
</comment>
<dbReference type="PROSITE" id="PS50222">
    <property type="entry name" value="EF_HAND_2"/>
    <property type="match status" value="2"/>
</dbReference>
<proteinExistence type="predicted"/>
<dbReference type="EMBL" id="LSRX01000963">
    <property type="protein sequence ID" value="OLP85667.1"/>
    <property type="molecule type" value="Genomic_DNA"/>
</dbReference>
<protein>
    <submittedName>
        <fullName evidence="14">Potassium/sodium hyperpolarization-activated cyclic nucleotide-gated channel 4</fullName>
    </submittedName>
</protein>
<feature type="domain" description="EF-hand" evidence="13">
    <location>
        <begin position="1208"/>
        <end position="1243"/>
    </location>
</feature>
<dbReference type="PROSITE" id="PS00889">
    <property type="entry name" value="CNMP_BINDING_2"/>
    <property type="match status" value="1"/>
</dbReference>
<gene>
    <name evidence="14" type="primary">Hcn4</name>
    <name evidence="14" type="ORF">AK812_SmicGene33304</name>
</gene>
<feature type="compositionally biased region" description="Polar residues" evidence="10">
    <location>
        <begin position="102"/>
        <end position="113"/>
    </location>
</feature>
<keyword evidence="8" id="KW-1071">Ligand-gated ion channel</keyword>
<feature type="transmembrane region" description="Helical" evidence="11">
    <location>
        <begin position="1159"/>
        <end position="1184"/>
    </location>
</feature>
<evidence type="ECO:0000256" key="3">
    <source>
        <dbReference type="ARBA" id="ARBA00022692"/>
    </source>
</evidence>
<evidence type="ECO:0000256" key="11">
    <source>
        <dbReference type="SAM" id="Phobius"/>
    </source>
</evidence>
<feature type="transmembrane region" description="Helical" evidence="11">
    <location>
        <begin position="353"/>
        <end position="379"/>
    </location>
</feature>
<feature type="compositionally biased region" description="Basic and acidic residues" evidence="10">
    <location>
        <begin position="1313"/>
        <end position="1324"/>
    </location>
</feature>
<feature type="compositionally biased region" description="Basic residues" evidence="10">
    <location>
        <begin position="1332"/>
        <end position="1341"/>
    </location>
</feature>
<keyword evidence="7 11" id="KW-0472">Membrane</keyword>
<dbReference type="SMART" id="SM00100">
    <property type="entry name" value="cNMP"/>
    <property type="match status" value="1"/>
</dbReference>
<feature type="transmembrane region" description="Helical" evidence="11">
    <location>
        <begin position="130"/>
        <end position="155"/>
    </location>
</feature>
<feature type="domain" description="Cyclic nucleotide-binding" evidence="12">
    <location>
        <begin position="463"/>
        <end position="564"/>
    </location>
</feature>
<dbReference type="SMART" id="SM00054">
    <property type="entry name" value="EFh"/>
    <property type="match status" value="2"/>
</dbReference>
<feature type="transmembrane region" description="Helical" evidence="11">
    <location>
        <begin position="945"/>
        <end position="965"/>
    </location>
</feature>
<feature type="transmembrane region" description="Helical" evidence="11">
    <location>
        <begin position="1081"/>
        <end position="1101"/>
    </location>
</feature>
<evidence type="ECO:0000313" key="14">
    <source>
        <dbReference type="EMBL" id="OLP85667.1"/>
    </source>
</evidence>
<dbReference type="CDD" id="cd00038">
    <property type="entry name" value="CAP_ED"/>
    <property type="match status" value="1"/>
</dbReference>
<feature type="compositionally biased region" description="Pro residues" evidence="10">
    <location>
        <begin position="710"/>
        <end position="722"/>
    </location>
</feature>
<dbReference type="OrthoDB" id="417078at2759"/>
<feature type="compositionally biased region" description="Basic and acidic residues" evidence="10">
    <location>
        <begin position="1342"/>
        <end position="1351"/>
    </location>
</feature>
<dbReference type="GO" id="GO:0005221">
    <property type="term" value="F:intracellularly cyclic nucleotide-activated monoatomic cation channel activity"/>
    <property type="evidence" value="ECO:0007669"/>
    <property type="project" value="InterPro"/>
</dbReference>
<feature type="compositionally biased region" description="Basic and acidic residues" evidence="10">
    <location>
        <begin position="613"/>
        <end position="623"/>
    </location>
</feature>
<evidence type="ECO:0000256" key="7">
    <source>
        <dbReference type="ARBA" id="ARBA00023136"/>
    </source>
</evidence>
<name>A0A1Q9CRZ7_SYMMI</name>
<evidence type="ECO:0000256" key="10">
    <source>
        <dbReference type="SAM" id="MobiDB-lite"/>
    </source>
</evidence>
<dbReference type="GO" id="GO:0016020">
    <property type="term" value="C:membrane"/>
    <property type="evidence" value="ECO:0007669"/>
    <property type="project" value="UniProtKB-SubCell"/>
</dbReference>
<keyword evidence="3 11" id="KW-0812">Transmembrane</keyword>
<dbReference type="InterPro" id="IPR050866">
    <property type="entry name" value="CNG_cation_channel"/>
</dbReference>
<dbReference type="InterPro" id="IPR002048">
    <property type="entry name" value="EF_hand_dom"/>
</dbReference>
<dbReference type="InterPro" id="IPR018247">
    <property type="entry name" value="EF_Hand_1_Ca_BS"/>
</dbReference>
<dbReference type="Gene3D" id="2.60.120.10">
    <property type="entry name" value="Jelly Rolls"/>
    <property type="match status" value="1"/>
</dbReference>
<dbReference type="Pfam" id="PF00520">
    <property type="entry name" value="Ion_trans"/>
    <property type="match status" value="1"/>
</dbReference>
<dbReference type="InterPro" id="IPR000595">
    <property type="entry name" value="cNMP-bd_dom"/>
</dbReference>
<sequence>MSSTVNGEPARQTSQPIRTDATFDTKAKDDKWRTLLVLILRDKVYRSLTFWRPRFEFKTAGDLAKTLYDSGKGGKDVLLDMKWLVQNDQEAAQTEEFAKGKPSTSDESLTSGDGKTPERKAWIEVFDSDLACIIDLLMLLNVSLTMVVAPLTFLWDGRWQDPSSVPGSGISGSDTLTLDVCMDVFYAIYLLLMLEMSYLHPERRTEIVTSRKIRRWRMKSLLYWLKWLSVTVHIWAASFGWPLFINLLKIVRGGVFVELPDSLWRLRDSSEVRLTKPILLLIGVSHWVACLLFCFGGFLENLQQFGPEASETTFRGEVIDGKISSYVVAYVEAIYMLTGALDGPTGDGAREGHFGALIIVVIFAPIGQLVVSLFIAAIVQEQDLKHALDKRHNENKAFMQRAVQTLGIPKELQRRVFSMHYFQKMSHDIEAFQILFDGKNLSGALSSALKIYLYKESVLNCAHLQSKDPNYIIEIVKILQDVVCLPGEYIARRGEIAHQMFFIARGLLSVLVPGLDKPNDVAAARAVNQLKLSDFFGEIALIKDCVRTAWIRADTYALLSSLSRFDIEPIWKYFPEYREELEQQVKATAEKDRSRKARGRWQNVGHGEKRKKLMELQAKDQIDKASSTSRKTARGSILAASMQDEPNEEASILESGDSAALNAPESTDETKKLLSELLQRQNSLEEKFEAHGEKLAQILEALQGGQSDLPPLPPPSAPPSAPPKKVVVKRVKKKAAAGGPGTPEEVLLKTGSSTRHEWRSPWEASSGRRPSLCLVRSKVLLRRRLFRARSVVLKELMTAPAPWSLLRPIEGYGHRFPLRAPSEAKRHLVAFDASDMCVLKRIPKHLAMAMPDALPAPENIPRLLEGVGEYAELARCAQKYQRRRSMAERRKSARLSQLSRAMSQLPRAPSSPNLPQRKPSMAFIRLRRTVTPVVIPGWRGTIHRFLQSSLCDIVTGLVIVVDVVLTCIDIDIRAAGGSTPLALDLLSNLCLSMYVLELMAIIIVYKLGIFRDAWTMLDMLIVIFGLVQLLLGFIGVSLDKVTILRMLRVVRIMRLFRLFRKFAMLKELRKLIRMTASCFKTLCWSFLFCFVVMTSWAMLAVELLNPYMPELASHWEDCEFCRRSLQSVMSADLLLFKTVVAGDSWGKVAVPLIESHPWIAIPIFIGSQLSIVFGVLNLVVAVVVDTFAEQRTKDVTSMAQEMDEDAEEELQELDKIFAKIDSDNDGQLSWQELVKGAERVREFQHRLRVMDIDQTDLEQLFTMLDHNQNQTVDPDEFKRTLARWAFDSKTATRFVRYTLQQLMDDHNSAAEKLSKMESLVRDSFQDASPAPPRRRRRRRKVKAQEPEYKDV</sequence>
<organism evidence="14 15">
    <name type="scientific">Symbiodinium microadriaticum</name>
    <name type="common">Dinoflagellate</name>
    <name type="synonym">Zooxanthella microadriatica</name>
    <dbReference type="NCBI Taxonomy" id="2951"/>
    <lineage>
        <taxon>Eukaryota</taxon>
        <taxon>Sar</taxon>
        <taxon>Alveolata</taxon>
        <taxon>Dinophyceae</taxon>
        <taxon>Suessiales</taxon>
        <taxon>Symbiodiniaceae</taxon>
        <taxon>Symbiodinium</taxon>
    </lineage>
</organism>
<dbReference type="Proteomes" id="UP000186817">
    <property type="component" value="Unassembled WGS sequence"/>
</dbReference>
<feature type="transmembrane region" description="Helical" evidence="11">
    <location>
        <begin position="278"/>
        <end position="302"/>
    </location>
</feature>
<accession>A0A1Q9CRZ7</accession>
<feature type="region of interest" description="Disordered" evidence="10">
    <location>
        <begin position="1313"/>
        <end position="1351"/>
    </location>
</feature>
<feature type="compositionally biased region" description="Polar residues" evidence="10">
    <location>
        <begin position="1"/>
        <end position="17"/>
    </location>
</feature>
<dbReference type="InterPro" id="IPR018488">
    <property type="entry name" value="cNMP-bd_CS"/>
</dbReference>
<dbReference type="InterPro" id="IPR018490">
    <property type="entry name" value="cNMP-bd_dom_sf"/>
</dbReference>
<dbReference type="SUPFAM" id="SSF81324">
    <property type="entry name" value="Voltage-gated potassium channels"/>
    <property type="match status" value="1"/>
</dbReference>
<dbReference type="InterPro" id="IPR005821">
    <property type="entry name" value="Ion_trans_dom"/>
</dbReference>
<dbReference type="Gene3D" id="1.10.238.10">
    <property type="entry name" value="EF-hand"/>
    <property type="match status" value="1"/>
</dbReference>
<feature type="transmembrane region" description="Helical" evidence="11">
    <location>
        <begin position="175"/>
        <end position="194"/>
    </location>
</feature>
<keyword evidence="6" id="KW-0406">Ion transport</keyword>
<dbReference type="GO" id="GO:0044877">
    <property type="term" value="F:protein-containing complex binding"/>
    <property type="evidence" value="ECO:0007669"/>
    <property type="project" value="TreeGrafter"/>
</dbReference>
<evidence type="ECO:0000256" key="9">
    <source>
        <dbReference type="ARBA" id="ARBA00023303"/>
    </source>
</evidence>
<dbReference type="PANTHER" id="PTHR45638">
    <property type="entry name" value="CYCLIC NUCLEOTIDE-GATED CATION CHANNEL SUBUNIT A"/>
    <property type="match status" value="1"/>
</dbReference>
<evidence type="ECO:0000256" key="4">
    <source>
        <dbReference type="ARBA" id="ARBA00022837"/>
    </source>
</evidence>
<feature type="transmembrane region" description="Helical" evidence="11">
    <location>
        <begin position="1017"/>
        <end position="1036"/>
    </location>
</feature>
<evidence type="ECO:0000313" key="15">
    <source>
        <dbReference type="Proteomes" id="UP000186817"/>
    </source>
</evidence>
<comment type="caution">
    <text evidence="14">The sequence shown here is derived from an EMBL/GenBank/DDBJ whole genome shotgun (WGS) entry which is preliminary data.</text>
</comment>
<keyword evidence="4" id="KW-0106">Calcium</keyword>
<reference evidence="14 15" key="1">
    <citation type="submission" date="2016-02" db="EMBL/GenBank/DDBJ databases">
        <title>Genome analysis of coral dinoflagellate symbionts highlights evolutionary adaptations to a symbiotic lifestyle.</title>
        <authorList>
            <person name="Aranda M."/>
            <person name="Li Y."/>
            <person name="Liew Y.J."/>
            <person name="Baumgarten S."/>
            <person name="Simakov O."/>
            <person name="Wilson M."/>
            <person name="Piel J."/>
            <person name="Ashoor H."/>
            <person name="Bougouffa S."/>
            <person name="Bajic V.B."/>
            <person name="Ryu T."/>
            <person name="Ravasi T."/>
            <person name="Bayer T."/>
            <person name="Micklem G."/>
            <person name="Kim H."/>
            <person name="Bhak J."/>
            <person name="Lajeunesse T.C."/>
            <person name="Voolstra C.R."/>
        </authorList>
    </citation>
    <scope>NUCLEOTIDE SEQUENCE [LARGE SCALE GENOMIC DNA]</scope>
    <source>
        <strain evidence="14 15">CCMP2467</strain>
    </source>
</reference>
<feature type="region of interest" description="Disordered" evidence="10">
    <location>
        <begin position="705"/>
        <end position="724"/>
    </location>
</feature>
<keyword evidence="2" id="KW-0813">Transport</keyword>
<evidence type="ECO:0000256" key="8">
    <source>
        <dbReference type="ARBA" id="ARBA00023286"/>
    </source>
</evidence>
<evidence type="ECO:0000259" key="12">
    <source>
        <dbReference type="PROSITE" id="PS50042"/>
    </source>
</evidence>
<dbReference type="InterPro" id="IPR027359">
    <property type="entry name" value="Volt_channel_dom_sf"/>
</dbReference>
<feature type="region of interest" description="Disordered" evidence="10">
    <location>
        <begin position="1"/>
        <end position="22"/>
    </location>
</feature>
<dbReference type="Gene3D" id="1.20.120.350">
    <property type="entry name" value="Voltage-gated potassium channels. Chain C"/>
    <property type="match status" value="1"/>
</dbReference>
<dbReference type="PROSITE" id="PS00018">
    <property type="entry name" value="EF_HAND_1"/>
    <property type="match status" value="2"/>
</dbReference>
<evidence type="ECO:0000259" key="13">
    <source>
        <dbReference type="PROSITE" id="PS50222"/>
    </source>
</evidence>
<dbReference type="CDD" id="cd00051">
    <property type="entry name" value="EFh"/>
    <property type="match status" value="1"/>
</dbReference>
<feature type="transmembrane region" description="Helical" evidence="11">
    <location>
        <begin position="221"/>
        <end position="244"/>
    </location>
</feature>
<evidence type="ECO:0000256" key="6">
    <source>
        <dbReference type="ARBA" id="ARBA00023065"/>
    </source>
</evidence>
<dbReference type="PROSITE" id="PS50042">
    <property type="entry name" value="CNMP_BINDING_3"/>
    <property type="match status" value="1"/>
</dbReference>
<evidence type="ECO:0000256" key="5">
    <source>
        <dbReference type="ARBA" id="ARBA00022989"/>
    </source>
</evidence>
<dbReference type="SUPFAM" id="SSF47473">
    <property type="entry name" value="EF-hand"/>
    <property type="match status" value="1"/>
</dbReference>
<feature type="region of interest" description="Disordered" evidence="10">
    <location>
        <begin position="94"/>
        <end position="116"/>
    </location>
</feature>
<feature type="transmembrane region" description="Helical" evidence="11">
    <location>
        <begin position="985"/>
        <end position="1005"/>
    </location>
</feature>
<feature type="region of interest" description="Disordered" evidence="10">
    <location>
        <begin position="609"/>
        <end position="668"/>
    </location>
</feature>
<dbReference type="InterPro" id="IPR014710">
    <property type="entry name" value="RmlC-like_jellyroll"/>
</dbReference>
<dbReference type="SUPFAM" id="SSF51206">
    <property type="entry name" value="cAMP-binding domain-like"/>
    <property type="match status" value="1"/>
</dbReference>
<dbReference type="PANTHER" id="PTHR45638:SF11">
    <property type="entry name" value="CYCLIC NUCLEOTIDE-GATED CATION CHANNEL SUBUNIT A"/>
    <property type="match status" value="1"/>
</dbReference>